<organism evidence="1 2">
    <name type="scientific">Alicyclobacillus acidoterrestris (strain ATCC 49025 / DSM 3922 / CIP 106132 / NCIMB 13137 / GD3B)</name>
    <dbReference type="NCBI Taxonomy" id="1356854"/>
    <lineage>
        <taxon>Bacteria</taxon>
        <taxon>Bacillati</taxon>
        <taxon>Bacillota</taxon>
        <taxon>Bacilli</taxon>
        <taxon>Bacillales</taxon>
        <taxon>Alicyclobacillaceae</taxon>
        <taxon>Alicyclobacillus</taxon>
    </lineage>
</organism>
<accession>T0BMA2</accession>
<gene>
    <name evidence="1" type="ORF">K1I37_08805</name>
</gene>
<sequence>MAESSSMFKPYWFRVNRGDLDAMISHFGVNITDMAIPALLLAGVGIPLDFSVSHMLPGFSLGFLLAGLWVTWSARRLAKKTGRLNVTSQVFGINVPSATAFSISIMLPVYQLTHNLSACWASGAAAVFWMGIFKLVSAPFSKYIRRLIPRPAVMTVFAAAMYSYLSMMIVVRLFSSPLLGVISLAIVLCGVFAKIPLTRWRLSPFLVAWIIVLAVGLISGDIDIQWTGMHLTSPWNMAPHFGSYLVKDISYFSIIVPMSVYAILQDLASVEAAKRVGDGYSVVNTLFMDGVCSLIIGVSGGIIPTVMYAVHPSYKNLGARISYHFWVPIVMLLVVIAGLSMPAIDLFPWSLRAAVIAYVSIGVGRAAITNIEHRYLNAFLLGIIIPGAYLIQSTIQESLAALKIQLTPQVIEVLDKAIYWEPISGMANGFLMLVLIITAMSVCLIDRKFIVAALWSLFGALSAWLGLINAPRFGWGEAPSYAIAWLAGTVVILLVWLGVPRALRSSHADTEMEHPISREH</sequence>
<accession>A0A9E7CX67</accession>
<proteinExistence type="predicted"/>
<dbReference type="STRING" id="1356854.N007_16785"/>
<dbReference type="EMBL" id="CP080467">
    <property type="protein sequence ID" value="UNO50528.1"/>
    <property type="molecule type" value="Genomic_DNA"/>
</dbReference>
<keyword evidence="2" id="KW-1185">Reference proteome</keyword>
<dbReference type="AlphaFoldDB" id="T0BMA2"/>
<evidence type="ECO:0000313" key="2">
    <source>
        <dbReference type="Proteomes" id="UP000829401"/>
    </source>
</evidence>
<evidence type="ECO:0000313" key="1">
    <source>
        <dbReference type="EMBL" id="UNO50528.1"/>
    </source>
</evidence>
<dbReference type="RefSeq" id="WP_021298492.1">
    <property type="nucleotide sequence ID" value="NZ_AURB01000192.1"/>
</dbReference>
<dbReference type="OrthoDB" id="3320984at2"/>
<protein>
    <submittedName>
        <fullName evidence="1">Uncharacterized protein</fullName>
    </submittedName>
</protein>
<reference evidence="2" key="1">
    <citation type="journal article" date="2022" name="G3 (Bethesda)">
        <title>Unveiling the complete genome sequence of Alicyclobacillus acidoterrestris DSM 3922T, a taint-producing strain.</title>
        <authorList>
            <person name="Leonardo I.C."/>
            <person name="Barreto Crespo M.T."/>
            <person name="Gaspar F.B."/>
        </authorList>
    </citation>
    <scope>NUCLEOTIDE SEQUENCE [LARGE SCALE GENOMIC DNA]</scope>
    <source>
        <strain evidence="2">DSM 3922</strain>
    </source>
</reference>
<dbReference type="PANTHER" id="PTHR31610">
    <property type="entry name" value="SLR0360 PROTEIN"/>
    <property type="match status" value="1"/>
</dbReference>
<name>T0BMA2_ALIAG</name>
<dbReference type="PANTHER" id="PTHR31610:SF0">
    <property type="entry name" value="SLC26A_SULP TRANSPORTER DOMAIN-CONTAINING PROTEIN"/>
    <property type="match status" value="1"/>
</dbReference>
<dbReference type="eggNOG" id="COG0659">
    <property type="taxonomic scope" value="Bacteria"/>
</dbReference>
<dbReference type="KEGG" id="aaco:K1I37_08805"/>
<dbReference type="Proteomes" id="UP000829401">
    <property type="component" value="Chromosome"/>
</dbReference>